<evidence type="ECO:0000256" key="6">
    <source>
        <dbReference type="ARBA" id="ARBA00022840"/>
    </source>
</evidence>
<keyword evidence="3" id="KW-0808">Transferase</keyword>
<evidence type="ECO:0000256" key="1">
    <source>
        <dbReference type="ARBA" id="ARBA00007316"/>
    </source>
</evidence>
<evidence type="ECO:0000313" key="11">
    <source>
        <dbReference type="Proteomes" id="UP000321736"/>
    </source>
</evidence>
<dbReference type="SUPFAM" id="SSF52540">
    <property type="entry name" value="P-loop containing nucleoside triphosphate hydrolases"/>
    <property type="match status" value="1"/>
</dbReference>
<dbReference type="Proteomes" id="UP000321736">
    <property type="component" value="Unassembled WGS sequence"/>
</dbReference>
<evidence type="ECO:0000256" key="2">
    <source>
        <dbReference type="ARBA" id="ARBA00011903"/>
    </source>
</evidence>
<accession>A0A239TEI9</accession>
<feature type="domain" description="AAA" evidence="9">
    <location>
        <begin position="46"/>
        <end position="187"/>
    </location>
</feature>
<evidence type="ECO:0000256" key="3">
    <source>
        <dbReference type="ARBA" id="ARBA00022679"/>
    </source>
</evidence>
<evidence type="ECO:0000256" key="4">
    <source>
        <dbReference type="ARBA" id="ARBA00022741"/>
    </source>
</evidence>
<evidence type="ECO:0000256" key="8">
    <source>
        <dbReference type="ARBA" id="ARBA00051245"/>
    </source>
</evidence>
<dbReference type="PANTHER" id="PTHR32309">
    <property type="entry name" value="TYROSINE-PROTEIN KINASE"/>
    <property type="match status" value="1"/>
</dbReference>
<dbReference type="GO" id="GO:0042802">
    <property type="term" value="F:identical protein binding"/>
    <property type="evidence" value="ECO:0007669"/>
    <property type="project" value="UniProtKB-ARBA"/>
</dbReference>
<reference evidence="10 11" key="1">
    <citation type="submission" date="2019-07" db="EMBL/GenBank/DDBJ databases">
        <title>Whole genome shotgun sequence of Staphylococcus piscifermentans NBRC 109625.</title>
        <authorList>
            <person name="Hosoyama A."/>
            <person name="Uohara A."/>
            <person name="Ohji S."/>
            <person name="Ichikawa N."/>
        </authorList>
    </citation>
    <scope>NUCLEOTIDE SEQUENCE [LARGE SCALE GENOMIC DNA]</scope>
    <source>
        <strain evidence="10 11">NBRC 109625</strain>
    </source>
</reference>
<keyword evidence="4" id="KW-0547">Nucleotide-binding</keyword>
<proteinExistence type="inferred from homology"/>
<protein>
    <recommendedName>
        <fullName evidence="2">non-specific protein-tyrosine kinase</fullName>
        <ecNumber evidence="2">2.7.10.2</ecNumber>
    </recommendedName>
</protein>
<dbReference type="InterPro" id="IPR005702">
    <property type="entry name" value="Wzc-like_C"/>
</dbReference>
<keyword evidence="5" id="KW-0418">Kinase</keyword>
<gene>
    <name evidence="10" type="ORF">SPI02_02500</name>
</gene>
<keyword evidence="11" id="KW-1185">Reference proteome</keyword>
<dbReference type="GO" id="GO:0004715">
    <property type="term" value="F:non-membrane spanning protein tyrosine kinase activity"/>
    <property type="evidence" value="ECO:0007669"/>
    <property type="project" value="UniProtKB-EC"/>
</dbReference>
<keyword evidence="7" id="KW-0829">Tyrosine-protein kinase</keyword>
<dbReference type="AlphaFoldDB" id="A0A239TEI9"/>
<dbReference type="NCBIfam" id="TIGR01007">
    <property type="entry name" value="eps_fam"/>
    <property type="match status" value="1"/>
</dbReference>
<dbReference type="GO" id="GO:0005524">
    <property type="term" value="F:ATP binding"/>
    <property type="evidence" value="ECO:0007669"/>
    <property type="project" value="UniProtKB-KW"/>
</dbReference>
<sequence>MSKKKKINNEKMSPLIAYDNPRSVTSEKFRGIRTNIMFSTADTNVKTVVFTSEKPAAGKSTISANVAATYAQAGYKTLLIDGDMRKPTQQYFFSKSNIDGLSNLIIGKTYLAKAVNKTEIENLEVLTSGPIPPNPSELIGSHQMVDLLEELKELYDFIIIDTPPVNTVTDAQLYAKLAKYVVYIIDSKNNDRNSVKKGKELIEKTGAKILGVVLNKTVKEEGSSYYSYYGENENGEKEK</sequence>
<dbReference type="GO" id="GO:0005886">
    <property type="term" value="C:plasma membrane"/>
    <property type="evidence" value="ECO:0007669"/>
    <property type="project" value="TreeGrafter"/>
</dbReference>
<comment type="caution">
    <text evidence="10">The sequence shown here is derived from an EMBL/GenBank/DDBJ whole genome shotgun (WGS) entry which is preliminary data.</text>
</comment>
<dbReference type="Pfam" id="PF13614">
    <property type="entry name" value="AAA_31"/>
    <property type="match status" value="1"/>
</dbReference>
<evidence type="ECO:0000259" key="9">
    <source>
        <dbReference type="Pfam" id="PF13614"/>
    </source>
</evidence>
<dbReference type="EC" id="2.7.10.2" evidence="2"/>
<dbReference type="EMBL" id="BKAR01000002">
    <property type="protein sequence ID" value="GEP83665.1"/>
    <property type="molecule type" value="Genomic_DNA"/>
</dbReference>
<keyword evidence="6" id="KW-0067">ATP-binding</keyword>
<dbReference type="InterPro" id="IPR027417">
    <property type="entry name" value="P-loop_NTPase"/>
</dbReference>
<name>A0A239TEI9_9STAP</name>
<comment type="catalytic activity">
    <reaction evidence="8">
        <text>L-tyrosyl-[protein] + ATP = O-phospho-L-tyrosyl-[protein] + ADP + H(+)</text>
        <dbReference type="Rhea" id="RHEA:10596"/>
        <dbReference type="Rhea" id="RHEA-COMP:10136"/>
        <dbReference type="Rhea" id="RHEA-COMP:20101"/>
        <dbReference type="ChEBI" id="CHEBI:15378"/>
        <dbReference type="ChEBI" id="CHEBI:30616"/>
        <dbReference type="ChEBI" id="CHEBI:46858"/>
        <dbReference type="ChEBI" id="CHEBI:61978"/>
        <dbReference type="ChEBI" id="CHEBI:456216"/>
        <dbReference type="EC" id="2.7.10.2"/>
    </reaction>
</comment>
<dbReference type="FunFam" id="3.40.50.300:FF:000527">
    <property type="entry name" value="Tyrosine-protein kinase etk"/>
    <property type="match status" value="1"/>
</dbReference>
<dbReference type="Gene3D" id="3.40.50.300">
    <property type="entry name" value="P-loop containing nucleotide triphosphate hydrolases"/>
    <property type="match status" value="1"/>
</dbReference>
<organism evidence="10 11">
    <name type="scientific">Staphylococcus piscifermentans</name>
    <dbReference type="NCBI Taxonomy" id="70258"/>
    <lineage>
        <taxon>Bacteria</taxon>
        <taxon>Bacillati</taxon>
        <taxon>Bacillota</taxon>
        <taxon>Bacilli</taxon>
        <taxon>Bacillales</taxon>
        <taxon>Staphylococcaceae</taxon>
        <taxon>Staphylococcus</taxon>
    </lineage>
</organism>
<evidence type="ECO:0000313" key="10">
    <source>
        <dbReference type="EMBL" id="GEP83665.1"/>
    </source>
</evidence>
<evidence type="ECO:0000256" key="7">
    <source>
        <dbReference type="ARBA" id="ARBA00023137"/>
    </source>
</evidence>
<dbReference type="CDD" id="cd05387">
    <property type="entry name" value="BY-kinase"/>
    <property type="match status" value="1"/>
</dbReference>
<dbReference type="OrthoDB" id="9794577at2"/>
<dbReference type="PANTHER" id="PTHR32309:SF13">
    <property type="entry name" value="FERRIC ENTEROBACTIN TRANSPORT PROTEIN FEPE"/>
    <property type="match status" value="1"/>
</dbReference>
<dbReference type="InterPro" id="IPR025669">
    <property type="entry name" value="AAA_dom"/>
</dbReference>
<dbReference type="InterPro" id="IPR050445">
    <property type="entry name" value="Bact_polysacc_biosynth/exp"/>
</dbReference>
<comment type="similarity">
    <text evidence="1">Belongs to the CpsD/CapB family.</text>
</comment>
<evidence type="ECO:0000256" key="5">
    <source>
        <dbReference type="ARBA" id="ARBA00022777"/>
    </source>
</evidence>
<dbReference type="RefSeq" id="WP_095102725.1">
    <property type="nucleotide sequence ID" value="NZ_BKAR01000002.1"/>
</dbReference>